<evidence type="ECO:0000256" key="1">
    <source>
        <dbReference type="SAM" id="Phobius"/>
    </source>
</evidence>
<reference evidence="2 3" key="1">
    <citation type="submission" date="2024-09" db="EMBL/GenBank/DDBJ databases">
        <authorList>
            <person name="Sun Q."/>
            <person name="Mori K."/>
        </authorList>
    </citation>
    <scope>NUCLEOTIDE SEQUENCE [LARGE SCALE GENOMIC DNA]</scope>
    <source>
        <strain evidence="2 3">ATCC 51272</strain>
    </source>
</reference>
<sequence>MNQNSLTPKRESKTLNIIVLGLTIMGLAWFVYYLFAQYHDMADPWQQAAALTLVMPLALKTIWPLLRQGAWKDRHLYMNLLLIALWIWSIREACV</sequence>
<feature type="transmembrane region" description="Helical" evidence="1">
    <location>
        <begin position="15"/>
        <end position="35"/>
    </location>
</feature>
<gene>
    <name evidence="2" type="ORF">ACFFK8_10765</name>
</gene>
<keyword evidence="1" id="KW-0812">Transmembrane</keyword>
<keyword evidence="1" id="KW-0472">Membrane</keyword>
<comment type="caution">
    <text evidence="2">The sequence shown here is derived from an EMBL/GenBank/DDBJ whole genome shotgun (WGS) entry which is preliminary data.</text>
</comment>
<dbReference type="RefSeq" id="WP_005845463.1">
    <property type="nucleotide sequence ID" value="NZ_JBHLZF010000002.1"/>
</dbReference>
<evidence type="ECO:0000313" key="3">
    <source>
        <dbReference type="Proteomes" id="UP001589688"/>
    </source>
</evidence>
<evidence type="ECO:0000313" key="2">
    <source>
        <dbReference type="EMBL" id="MFB9898257.1"/>
    </source>
</evidence>
<proteinExistence type="predicted"/>
<organism evidence="2 3">
    <name type="scientific">Hallella seregens ATCC 51272</name>
    <dbReference type="NCBI Taxonomy" id="1336250"/>
    <lineage>
        <taxon>Bacteria</taxon>
        <taxon>Pseudomonadati</taxon>
        <taxon>Bacteroidota</taxon>
        <taxon>Bacteroidia</taxon>
        <taxon>Bacteroidales</taxon>
        <taxon>Prevotellaceae</taxon>
        <taxon>Hallella</taxon>
    </lineage>
</organism>
<protein>
    <submittedName>
        <fullName evidence="2">Uncharacterized protein</fullName>
    </submittedName>
</protein>
<feature type="transmembrane region" description="Helical" evidence="1">
    <location>
        <begin position="47"/>
        <end position="66"/>
    </location>
</feature>
<keyword evidence="1" id="KW-1133">Transmembrane helix</keyword>
<dbReference type="Proteomes" id="UP001589688">
    <property type="component" value="Unassembled WGS sequence"/>
</dbReference>
<dbReference type="EMBL" id="JBHLZF010000002">
    <property type="protein sequence ID" value="MFB9898257.1"/>
    <property type="molecule type" value="Genomic_DNA"/>
</dbReference>
<keyword evidence="3" id="KW-1185">Reference proteome</keyword>
<name>A0ABV5ZLL4_9BACT</name>
<accession>A0ABV5ZLL4</accession>